<dbReference type="InterPro" id="IPR013655">
    <property type="entry name" value="PAS_fold_3"/>
</dbReference>
<evidence type="ECO:0000256" key="7">
    <source>
        <dbReference type="ARBA" id="ARBA00022777"/>
    </source>
</evidence>
<comment type="catalytic activity">
    <reaction evidence="1">
        <text>ATP + protein L-histidine = ADP + protein N-phospho-L-histidine.</text>
        <dbReference type="EC" id="2.7.13.3"/>
    </reaction>
</comment>
<dbReference type="RefSeq" id="WP_128996104.1">
    <property type="nucleotide sequence ID" value="NZ_PDKN01000004.1"/>
</dbReference>
<evidence type="ECO:0000256" key="11">
    <source>
        <dbReference type="ARBA" id="ARBA00023136"/>
    </source>
</evidence>
<dbReference type="GO" id="GO:0000156">
    <property type="term" value="F:phosphorelay response regulator activity"/>
    <property type="evidence" value="ECO:0007669"/>
    <property type="project" value="TreeGrafter"/>
</dbReference>
<feature type="coiled-coil region" evidence="12">
    <location>
        <begin position="460"/>
        <end position="539"/>
    </location>
</feature>
<gene>
    <name evidence="17" type="ORF">CRV04_06900</name>
</gene>
<dbReference type="PROSITE" id="PS50112">
    <property type="entry name" value="PAS"/>
    <property type="match status" value="1"/>
</dbReference>
<feature type="domain" description="Histidine kinase" evidence="14">
    <location>
        <begin position="503"/>
        <end position="716"/>
    </location>
</feature>
<dbReference type="GO" id="GO:0004673">
    <property type="term" value="F:protein histidine kinase activity"/>
    <property type="evidence" value="ECO:0007669"/>
    <property type="project" value="UniProtKB-EC"/>
</dbReference>
<keyword evidence="8" id="KW-0067">ATP-binding</keyword>
<evidence type="ECO:0000256" key="9">
    <source>
        <dbReference type="ARBA" id="ARBA00022989"/>
    </source>
</evidence>
<evidence type="ECO:0000256" key="12">
    <source>
        <dbReference type="SAM" id="Coils"/>
    </source>
</evidence>
<dbReference type="PROSITE" id="PS50113">
    <property type="entry name" value="PAC"/>
    <property type="match status" value="1"/>
</dbReference>
<dbReference type="InterPro" id="IPR050351">
    <property type="entry name" value="BphY/WalK/GraS-like"/>
</dbReference>
<dbReference type="PROSITE" id="PS50109">
    <property type="entry name" value="HIS_KIN"/>
    <property type="match status" value="1"/>
</dbReference>
<dbReference type="PANTHER" id="PTHR42878:SF7">
    <property type="entry name" value="SENSOR HISTIDINE KINASE GLRK"/>
    <property type="match status" value="1"/>
</dbReference>
<dbReference type="GO" id="GO:0007234">
    <property type="term" value="P:osmosensory signaling via phosphorelay pathway"/>
    <property type="evidence" value="ECO:0007669"/>
    <property type="project" value="TreeGrafter"/>
</dbReference>
<keyword evidence="5 13" id="KW-0812">Transmembrane</keyword>
<dbReference type="InterPro" id="IPR036890">
    <property type="entry name" value="HATPase_C_sf"/>
</dbReference>
<evidence type="ECO:0000256" key="10">
    <source>
        <dbReference type="ARBA" id="ARBA00023012"/>
    </source>
</evidence>
<evidence type="ECO:0000256" key="1">
    <source>
        <dbReference type="ARBA" id="ARBA00000085"/>
    </source>
</evidence>
<feature type="transmembrane region" description="Helical" evidence="13">
    <location>
        <begin position="313"/>
        <end position="334"/>
    </location>
</feature>
<dbReference type="SUPFAM" id="SSF55785">
    <property type="entry name" value="PYP-like sensor domain (PAS domain)"/>
    <property type="match status" value="1"/>
</dbReference>
<feature type="transmembrane region" description="Helical" evidence="13">
    <location>
        <begin position="7"/>
        <end position="28"/>
    </location>
</feature>
<dbReference type="EC" id="2.7.13.3" evidence="3"/>
<comment type="caution">
    <text evidence="17">The sequence shown here is derived from an EMBL/GenBank/DDBJ whole genome shotgun (WGS) entry which is preliminary data.</text>
</comment>
<comment type="subcellular location">
    <subcellularLocation>
        <location evidence="2">Membrane</location>
        <topology evidence="2">Multi-pass membrane protein</topology>
    </subcellularLocation>
</comment>
<feature type="domain" description="PAS" evidence="15">
    <location>
        <begin position="359"/>
        <end position="414"/>
    </location>
</feature>
<evidence type="ECO:0000259" key="16">
    <source>
        <dbReference type="PROSITE" id="PS50113"/>
    </source>
</evidence>
<feature type="domain" description="PAC" evidence="16">
    <location>
        <begin position="415"/>
        <end position="469"/>
    </location>
</feature>
<dbReference type="NCBIfam" id="TIGR00229">
    <property type="entry name" value="sensory_box"/>
    <property type="match status" value="1"/>
</dbReference>
<evidence type="ECO:0000256" key="13">
    <source>
        <dbReference type="SAM" id="Phobius"/>
    </source>
</evidence>
<protein>
    <recommendedName>
        <fullName evidence="3">histidine kinase</fullName>
        <ecNumber evidence="3">2.7.13.3</ecNumber>
    </recommendedName>
</protein>
<dbReference type="GO" id="GO:0030295">
    <property type="term" value="F:protein kinase activator activity"/>
    <property type="evidence" value="ECO:0007669"/>
    <property type="project" value="TreeGrafter"/>
</dbReference>
<keyword evidence="10" id="KW-0902">Two-component regulatory system</keyword>
<accession>A0A4Q0XTQ0</accession>
<keyword evidence="4" id="KW-0808">Transferase</keyword>
<dbReference type="SUPFAM" id="SSF55874">
    <property type="entry name" value="ATPase domain of HSP90 chaperone/DNA topoisomerase II/histidine kinase"/>
    <property type="match status" value="1"/>
</dbReference>
<evidence type="ECO:0000256" key="8">
    <source>
        <dbReference type="ARBA" id="ARBA00022840"/>
    </source>
</evidence>
<evidence type="ECO:0000313" key="17">
    <source>
        <dbReference type="EMBL" id="RXJ57533.1"/>
    </source>
</evidence>
<keyword evidence="9 13" id="KW-1133">Transmembrane helix</keyword>
<dbReference type="GO" id="GO:0016020">
    <property type="term" value="C:membrane"/>
    <property type="evidence" value="ECO:0007669"/>
    <property type="project" value="UniProtKB-SubCell"/>
</dbReference>
<keyword evidence="11 13" id="KW-0472">Membrane</keyword>
<dbReference type="Pfam" id="PF08447">
    <property type="entry name" value="PAS_3"/>
    <property type="match status" value="1"/>
</dbReference>
<dbReference type="InterPro" id="IPR000700">
    <property type="entry name" value="PAS-assoc_C"/>
</dbReference>
<dbReference type="Gene3D" id="3.30.450.20">
    <property type="entry name" value="PAS domain"/>
    <property type="match status" value="1"/>
</dbReference>
<evidence type="ECO:0000259" key="14">
    <source>
        <dbReference type="PROSITE" id="PS50109"/>
    </source>
</evidence>
<dbReference type="InterPro" id="IPR005467">
    <property type="entry name" value="His_kinase_dom"/>
</dbReference>
<evidence type="ECO:0000256" key="5">
    <source>
        <dbReference type="ARBA" id="ARBA00022692"/>
    </source>
</evidence>
<reference evidence="17 18" key="1">
    <citation type="submission" date="2017-10" db="EMBL/GenBank/DDBJ databases">
        <title>Genomics of the genus Arcobacter.</title>
        <authorList>
            <person name="Perez-Cataluna A."/>
            <person name="Figueras M.J."/>
        </authorList>
    </citation>
    <scope>NUCLEOTIDE SEQUENCE [LARGE SCALE GENOMIC DNA]</scope>
    <source>
        <strain evidence="17 18">CECT 8987</strain>
    </source>
</reference>
<evidence type="ECO:0000259" key="15">
    <source>
        <dbReference type="PROSITE" id="PS50112"/>
    </source>
</evidence>
<keyword evidence="6" id="KW-0547">Nucleotide-binding</keyword>
<keyword evidence="18" id="KW-1185">Reference proteome</keyword>
<evidence type="ECO:0000256" key="4">
    <source>
        <dbReference type="ARBA" id="ARBA00022679"/>
    </source>
</evidence>
<dbReference type="Proteomes" id="UP000290657">
    <property type="component" value="Unassembled WGS sequence"/>
</dbReference>
<dbReference type="InterPro" id="IPR035965">
    <property type="entry name" value="PAS-like_dom_sf"/>
</dbReference>
<dbReference type="OrthoDB" id="5347525at2"/>
<evidence type="ECO:0000256" key="3">
    <source>
        <dbReference type="ARBA" id="ARBA00012438"/>
    </source>
</evidence>
<dbReference type="EMBL" id="PDKN01000004">
    <property type="protein sequence ID" value="RXJ57533.1"/>
    <property type="molecule type" value="Genomic_DNA"/>
</dbReference>
<sequence>MNKKSLALKYGVLFCIVSVVLFVANHSYKQQQTTLQLQKEIQHVKMAYKSVIEEHQKLSELIFFNDLLYDDKVVESFKQATHHLKQEQQQLYEYLKQKFFYYKSYGVKNISFYFPNNVLFLTMDDKANPIEHTVQKKSLIFANSTLKEMSSIEIANNKASLVVTKPLFDNDLKHIGAIEFELSLDYLANMVEKKTEYDIFFLYDKKMQAHSASNEFSDFLINNKYAIENSTHKIFRYKEEMMQLIASQQQEKIVKNMNTQQEFAVPFEFEKRVQAMVFIPLQHALTNEHNLYLMGYSMNEESELDVIEQMSYWILWISLSVAFLVILVIFISHLDRIRTQALRKKYDDLVNAIDKYVIMIETDKSGFITYITEAFCNIAGYSKNELIGRNINVLRHPDMSKKFFENMWYELRTKKRWEGEVKNRDKNGNSYWVRGIILPKYDINNEIIGYTSIRVNITDAKQLKKINNLLKEDLSNKLNEIKMRDETLMQKTRIILMGKILDSVSHQWKTPMSNITIELANLKARIENESLDLTQLKMIQEEIEYQLKTLSITLNEFKTFFSEENDSDKFNVYSAVNESIALVKKECQLHNIFIELNASKEIFCFGVFNDLRQIITNLLRNSVHQLIVNNIEKGAIKLNIIEEGKEVIIMCEDNAKGTSKRIIDEVFSDSYEEKVNKDAGINLFIVKLLIQKIGAQLLFENKEDKTIFYIKLVKRDRRKEKRD</sequence>
<dbReference type="SMART" id="SM00091">
    <property type="entry name" value="PAS"/>
    <property type="match status" value="1"/>
</dbReference>
<name>A0A4Q0XTQ0_9BACT</name>
<proteinExistence type="predicted"/>
<dbReference type="GO" id="GO:0005524">
    <property type="term" value="F:ATP binding"/>
    <property type="evidence" value="ECO:0007669"/>
    <property type="project" value="UniProtKB-KW"/>
</dbReference>
<dbReference type="Gene3D" id="1.10.287.130">
    <property type="match status" value="1"/>
</dbReference>
<dbReference type="Gene3D" id="3.30.565.10">
    <property type="entry name" value="Histidine kinase-like ATPase, C-terminal domain"/>
    <property type="match status" value="1"/>
</dbReference>
<organism evidence="17 18">
    <name type="scientific">Candidatus Marinarcus aquaticus</name>
    <dbReference type="NCBI Taxonomy" id="2044504"/>
    <lineage>
        <taxon>Bacteria</taxon>
        <taxon>Pseudomonadati</taxon>
        <taxon>Campylobacterota</taxon>
        <taxon>Epsilonproteobacteria</taxon>
        <taxon>Campylobacterales</taxon>
        <taxon>Arcobacteraceae</taxon>
        <taxon>Candidatus Marinarcus</taxon>
    </lineage>
</organism>
<evidence type="ECO:0000256" key="6">
    <source>
        <dbReference type="ARBA" id="ARBA00022741"/>
    </source>
</evidence>
<dbReference type="CDD" id="cd00130">
    <property type="entry name" value="PAS"/>
    <property type="match status" value="1"/>
</dbReference>
<dbReference type="AlphaFoldDB" id="A0A4Q0XTQ0"/>
<dbReference type="Pfam" id="PF02518">
    <property type="entry name" value="HATPase_c"/>
    <property type="match status" value="1"/>
</dbReference>
<dbReference type="InterPro" id="IPR003594">
    <property type="entry name" value="HATPase_dom"/>
</dbReference>
<keyword evidence="7" id="KW-0418">Kinase</keyword>
<evidence type="ECO:0000313" key="18">
    <source>
        <dbReference type="Proteomes" id="UP000290657"/>
    </source>
</evidence>
<keyword evidence="12" id="KW-0175">Coiled coil</keyword>
<evidence type="ECO:0000256" key="2">
    <source>
        <dbReference type="ARBA" id="ARBA00004141"/>
    </source>
</evidence>
<dbReference type="InterPro" id="IPR000014">
    <property type="entry name" value="PAS"/>
</dbReference>
<dbReference type="PANTHER" id="PTHR42878">
    <property type="entry name" value="TWO-COMPONENT HISTIDINE KINASE"/>
    <property type="match status" value="1"/>
</dbReference>